<dbReference type="AlphaFoldDB" id="A0A251NUI7"/>
<evidence type="ECO:0000313" key="4">
    <source>
        <dbReference type="EMBL" id="ONI02969.1"/>
    </source>
</evidence>
<sequence>MASIFVPEPSLLPNSTASVSSPANRLPCLLLCRPDRRLFSISVATCRALGLRRSFNVTASAALTSNSVPEKNGIHVVGDFMTPRKDLRVVKPTTTVDEAIELLVENRITGFPVIDDDWKLVGLVSDYDLLALDTISAVQIFYLIGQGRTDNSMFPEVDSSWKTFNEVQNLLSKTNGQVVGDLMTPAPVVVSETTNLEDVARLLLETKYRRLPVVDDSGKLVGIITRGNIIRAALQIKHASESKT</sequence>
<keyword evidence="5" id="KW-1185">Reference proteome</keyword>
<gene>
    <name evidence="4" type="ORF">PRUPE_6G231600</name>
</gene>
<dbReference type="GO" id="GO:0009507">
    <property type="term" value="C:chloroplast"/>
    <property type="evidence" value="ECO:0007669"/>
    <property type="project" value="EnsemblPlants"/>
</dbReference>
<evidence type="ECO:0000256" key="1">
    <source>
        <dbReference type="ARBA" id="ARBA00022737"/>
    </source>
</evidence>
<dbReference type="InterPro" id="IPR046342">
    <property type="entry name" value="CBS_dom_sf"/>
</dbReference>
<dbReference type="Gene3D" id="3.10.580.10">
    <property type="entry name" value="CBS-domain"/>
    <property type="match status" value="1"/>
</dbReference>
<name>A0A251NUI7_PRUPE</name>
<organism evidence="4 5">
    <name type="scientific">Prunus persica</name>
    <name type="common">Peach</name>
    <name type="synonym">Amygdalus persica</name>
    <dbReference type="NCBI Taxonomy" id="3760"/>
    <lineage>
        <taxon>Eukaryota</taxon>
        <taxon>Viridiplantae</taxon>
        <taxon>Streptophyta</taxon>
        <taxon>Embryophyta</taxon>
        <taxon>Tracheophyta</taxon>
        <taxon>Spermatophyta</taxon>
        <taxon>Magnoliopsida</taxon>
        <taxon>eudicotyledons</taxon>
        <taxon>Gunneridae</taxon>
        <taxon>Pentapetalae</taxon>
        <taxon>rosids</taxon>
        <taxon>fabids</taxon>
        <taxon>Rosales</taxon>
        <taxon>Rosaceae</taxon>
        <taxon>Amygdaloideae</taxon>
        <taxon>Amygdaleae</taxon>
        <taxon>Prunus</taxon>
    </lineage>
</organism>
<proteinExistence type="predicted"/>
<dbReference type="STRING" id="3760.A0A251NUI7"/>
<dbReference type="PROSITE" id="PS51371">
    <property type="entry name" value="CBS"/>
    <property type="match status" value="2"/>
</dbReference>
<dbReference type="Proteomes" id="UP000006882">
    <property type="component" value="Chromosome G6"/>
</dbReference>
<dbReference type="SMART" id="SM00116">
    <property type="entry name" value="CBS"/>
    <property type="match status" value="2"/>
</dbReference>
<evidence type="ECO:0000259" key="3">
    <source>
        <dbReference type="PROSITE" id="PS51371"/>
    </source>
</evidence>
<feature type="domain" description="CBS" evidence="3">
    <location>
        <begin position="81"/>
        <end position="140"/>
    </location>
</feature>
<feature type="domain" description="CBS" evidence="3">
    <location>
        <begin position="183"/>
        <end position="240"/>
    </location>
</feature>
<dbReference type="EMBL" id="CM007656">
    <property type="protein sequence ID" value="ONI02969.1"/>
    <property type="molecule type" value="Genomic_DNA"/>
</dbReference>
<dbReference type="InterPro" id="IPR000644">
    <property type="entry name" value="CBS_dom"/>
</dbReference>
<evidence type="ECO:0000256" key="2">
    <source>
        <dbReference type="PROSITE-ProRule" id="PRU00703"/>
    </source>
</evidence>
<dbReference type="InterPro" id="IPR051462">
    <property type="entry name" value="CBS_domain-containing"/>
</dbReference>
<accession>A0A251NUI7</accession>
<dbReference type="Pfam" id="PF00571">
    <property type="entry name" value="CBS"/>
    <property type="match status" value="2"/>
</dbReference>
<reference evidence="4 5" key="1">
    <citation type="journal article" date="2013" name="Nat. Genet.">
        <title>The high-quality draft genome of peach (Prunus persica) identifies unique patterns of genetic diversity, domestication and genome evolution.</title>
        <authorList>
            <consortium name="International Peach Genome Initiative"/>
            <person name="Verde I."/>
            <person name="Abbott A.G."/>
            <person name="Scalabrin S."/>
            <person name="Jung S."/>
            <person name="Shu S."/>
            <person name="Marroni F."/>
            <person name="Zhebentyayeva T."/>
            <person name="Dettori M.T."/>
            <person name="Grimwood J."/>
            <person name="Cattonaro F."/>
            <person name="Zuccolo A."/>
            <person name="Rossini L."/>
            <person name="Jenkins J."/>
            <person name="Vendramin E."/>
            <person name="Meisel L.A."/>
            <person name="Decroocq V."/>
            <person name="Sosinski B."/>
            <person name="Prochnik S."/>
            <person name="Mitros T."/>
            <person name="Policriti A."/>
            <person name="Cipriani G."/>
            <person name="Dondini L."/>
            <person name="Ficklin S."/>
            <person name="Goodstein D.M."/>
            <person name="Xuan P."/>
            <person name="Del Fabbro C."/>
            <person name="Aramini V."/>
            <person name="Copetti D."/>
            <person name="Gonzalez S."/>
            <person name="Horner D.S."/>
            <person name="Falchi R."/>
            <person name="Lucas S."/>
            <person name="Mica E."/>
            <person name="Maldonado J."/>
            <person name="Lazzari B."/>
            <person name="Bielenberg D."/>
            <person name="Pirona R."/>
            <person name="Miculan M."/>
            <person name="Barakat A."/>
            <person name="Testolin R."/>
            <person name="Stella A."/>
            <person name="Tartarini S."/>
            <person name="Tonutti P."/>
            <person name="Arus P."/>
            <person name="Orellana A."/>
            <person name="Wells C."/>
            <person name="Main D."/>
            <person name="Vizzotto G."/>
            <person name="Silva H."/>
            <person name="Salamini F."/>
            <person name="Schmutz J."/>
            <person name="Morgante M."/>
            <person name="Rokhsar D.S."/>
        </authorList>
    </citation>
    <scope>NUCLEOTIDE SEQUENCE [LARGE SCALE GENOMIC DNA]</scope>
    <source>
        <strain evidence="5">cv. Nemared</strain>
    </source>
</reference>
<dbReference type="SUPFAM" id="SSF54631">
    <property type="entry name" value="CBS-domain pair"/>
    <property type="match status" value="1"/>
</dbReference>
<dbReference type="PANTHER" id="PTHR48108">
    <property type="entry name" value="CBS DOMAIN-CONTAINING PROTEIN CBSX2, CHLOROPLASTIC"/>
    <property type="match status" value="1"/>
</dbReference>
<evidence type="ECO:0000313" key="5">
    <source>
        <dbReference type="Proteomes" id="UP000006882"/>
    </source>
</evidence>
<dbReference type="Gramene" id="ONI02969">
    <property type="protein sequence ID" value="ONI02969"/>
    <property type="gene ID" value="PRUPE_6G231600"/>
</dbReference>
<keyword evidence="2" id="KW-0129">CBS domain</keyword>
<dbReference type="PANTHER" id="PTHR48108:SF6">
    <property type="entry name" value="CBS DOMAIN-CONTAINING PROTEIN CBSX1, CHLOROPLASTIC"/>
    <property type="match status" value="1"/>
</dbReference>
<keyword evidence="1" id="KW-0677">Repeat</keyword>
<dbReference type="GO" id="GO:0045454">
    <property type="term" value="P:cell redox homeostasis"/>
    <property type="evidence" value="ECO:0007669"/>
    <property type="project" value="EnsemblPlants"/>
</dbReference>
<protein>
    <recommendedName>
        <fullName evidence="3">CBS domain-containing protein</fullName>
    </recommendedName>
</protein>